<dbReference type="EMBL" id="CP003051">
    <property type="protein sequence ID" value="AGA90727.1"/>
    <property type="molecule type" value="Genomic_DNA"/>
</dbReference>
<dbReference type="Proteomes" id="UP000010816">
    <property type="component" value="Chromosome"/>
</dbReference>
<evidence type="ECO:0000256" key="2">
    <source>
        <dbReference type="ARBA" id="ARBA00022729"/>
    </source>
</evidence>
<dbReference type="SMART" id="SM00935">
    <property type="entry name" value="OmpH"/>
    <property type="match status" value="1"/>
</dbReference>
<dbReference type="HOGENOM" id="CLU_101388_3_3_6"/>
<evidence type="ECO:0000313" key="6">
    <source>
        <dbReference type="Proteomes" id="UP000010816"/>
    </source>
</evidence>
<feature type="coiled-coil region" evidence="3">
    <location>
        <begin position="82"/>
        <end position="116"/>
    </location>
</feature>
<dbReference type="InterPro" id="IPR005632">
    <property type="entry name" value="Chaperone_Skp"/>
</dbReference>
<dbReference type="Pfam" id="PF03938">
    <property type="entry name" value="OmpH"/>
    <property type="match status" value="1"/>
</dbReference>
<keyword evidence="2 4" id="KW-0732">Signal</keyword>
<keyword evidence="6" id="KW-1185">Reference proteome</keyword>
<dbReference type="AlphaFoldDB" id="L0GY28"/>
<evidence type="ECO:0000256" key="4">
    <source>
        <dbReference type="SAM" id="SignalP"/>
    </source>
</evidence>
<evidence type="ECO:0000313" key="5">
    <source>
        <dbReference type="EMBL" id="AGA90727.1"/>
    </source>
</evidence>
<proteinExistence type="inferred from homology"/>
<feature type="chain" id="PRO_5003943544" evidence="4">
    <location>
        <begin position="21"/>
        <end position="171"/>
    </location>
</feature>
<dbReference type="Gene3D" id="3.30.910.20">
    <property type="entry name" value="Skp domain"/>
    <property type="match status" value="1"/>
</dbReference>
<protein>
    <submittedName>
        <fullName evidence="5">Outer membrane protein</fullName>
    </submittedName>
</protein>
<dbReference type="STRING" id="765912.Thimo_1962"/>
<sequence>MIYRAALLALGLAVTVPGFAAQSTAVGYVDMGKVLEQSRLGQNAQERLEKEFGPQRTEIAQEELAIRQLKEGLDRDKPLMSEQQITKRQQEIKDKLQALQKKAAVFQEKLMNEQQKITQEIIGPALKAVEKVASKRKVSAVFERTRAGLLYIEDGLNLTDAVLKQLDADTK</sequence>
<name>L0GY28_9GAMM</name>
<dbReference type="GO" id="GO:0051082">
    <property type="term" value="F:unfolded protein binding"/>
    <property type="evidence" value="ECO:0007669"/>
    <property type="project" value="InterPro"/>
</dbReference>
<dbReference type="PANTHER" id="PTHR35089:SF1">
    <property type="entry name" value="CHAPERONE PROTEIN SKP"/>
    <property type="match status" value="1"/>
</dbReference>
<dbReference type="OrthoDB" id="5767587at2"/>
<comment type="similarity">
    <text evidence="1">Belongs to the Skp family.</text>
</comment>
<dbReference type="PANTHER" id="PTHR35089">
    <property type="entry name" value="CHAPERONE PROTEIN SKP"/>
    <property type="match status" value="1"/>
</dbReference>
<evidence type="ECO:0000256" key="3">
    <source>
        <dbReference type="SAM" id="Coils"/>
    </source>
</evidence>
<feature type="signal peptide" evidence="4">
    <location>
        <begin position="1"/>
        <end position="20"/>
    </location>
</feature>
<dbReference type="SUPFAM" id="SSF111384">
    <property type="entry name" value="OmpH-like"/>
    <property type="match status" value="1"/>
</dbReference>
<dbReference type="eggNOG" id="COG2825">
    <property type="taxonomic scope" value="Bacteria"/>
</dbReference>
<reference evidence="5 6" key="1">
    <citation type="submission" date="2011-09" db="EMBL/GenBank/DDBJ databases">
        <title>Complete sequence of chromosome of Thioflavicoccus mobilis 8321.</title>
        <authorList>
            <consortium name="US DOE Joint Genome Institute"/>
            <person name="Lucas S."/>
            <person name="Han J."/>
            <person name="Lapidus A."/>
            <person name="Cheng J.-F."/>
            <person name="Goodwin L."/>
            <person name="Pitluck S."/>
            <person name="Peters L."/>
            <person name="Ovchinnikova G."/>
            <person name="Lu M."/>
            <person name="Detter J.C."/>
            <person name="Han C."/>
            <person name="Tapia R."/>
            <person name="Land M."/>
            <person name="Hauser L."/>
            <person name="Kyrpides N."/>
            <person name="Ivanova N."/>
            <person name="Pagani I."/>
            <person name="Vogl K."/>
            <person name="Liu Z."/>
            <person name="Imhoff J."/>
            <person name="Thiel V."/>
            <person name="Frigaard N.-U."/>
            <person name="Bryant D."/>
            <person name="Woyke T."/>
        </authorList>
    </citation>
    <scope>NUCLEOTIDE SEQUENCE [LARGE SCALE GENOMIC DNA]</scope>
    <source>
        <strain evidence="5 6">8321</strain>
    </source>
</reference>
<dbReference type="InterPro" id="IPR024930">
    <property type="entry name" value="Skp_dom_sf"/>
</dbReference>
<evidence type="ECO:0000256" key="1">
    <source>
        <dbReference type="ARBA" id="ARBA00009091"/>
    </source>
</evidence>
<keyword evidence="3" id="KW-0175">Coiled coil</keyword>
<accession>L0GY28</accession>
<dbReference type="GO" id="GO:0005829">
    <property type="term" value="C:cytosol"/>
    <property type="evidence" value="ECO:0007669"/>
    <property type="project" value="TreeGrafter"/>
</dbReference>
<dbReference type="GO" id="GO:0050821">
    <property type="term" value="P:protein stabilization"/>
    <property type="evidence" value="ECO:0007669"/>
    <property type="project" value="TreeGrafter"/>
</dbReference>
<organism evidence="5 6">
    <name type="scientific">Thioflavicoccus mobilis 8321</name>
    <dbReference type="NCBI Taxonomy" id="765912"/>
    <lineage>
        <taxon>Bacteria</taxon>
        <taxon>Pseudomonadati</taxon>
        <taxon>Pseudomonadota</taxon>
        <taxon>Gammaproteobacteria</taxon>
        <taxon>Chromatiales</taxon>
        <taxon>Chromatiaceae</taxon>
        <taxon>Thioflavicoccus</taxon>
    </lineage>
</organism>
<gene>
    <name evidence="5" type="ORF">Thimo_1962</name>
</gene>
<dbReference type="RefSeq" id="WP_015280868.1">
    <property type="nucleotide sequence ID" value="NC_019940.1"/>
</dbReference>
<dbReference type="KEGG" id="tmb:Thimo_1962"/>